<sequence length="336" mass="37697">KGAAGVDGGTAVVGSNLVTRDLVVRTGWEQHELIFTTPINTLGVFLRFGQYETKGKIFFDDISIVDITPIHRTRHDLNLGEGELIHSGIYTFQSDYTSMTSNTSRNLVQHNAYFNTDRWLLPKDSEIVYRHDLPGYQQIKGTINIQANVHDGNKCIVEIGVDERNWTVVGEVKQSGTEAFSLPGDILPAENIYVRLSSTNKAEILAYQYQSEIDDATLDLIGETHYAEVSIPFNSVAVEFETIGDLKTGNKHNEVSLLIANLQDFAVELEASLTIQKKGSVTAKDFGTKVIYIGFSETWRVRWPNYELIEATDYIMTVQIKDIFNGDTVYRAMLPF</sequence>
<reference evidence="1" key="1">
    <citation type="submission" date="2018-05" db="EMBL/GenBank/DDBJ databases">
        <authorList>
            <person name="Lanie J.A."/>
            <person name="Ng W.-L."/>
            <person name="Kazmierczak K.M."/>
            <person name="Andrzejewski T.M."/>
            <person name="Davidsen T.M."/>
            <person name="Wayne K.J."/>
            <person name="Tettelin H."/>
            <person name="Glass J.I."/>
            <person name="Rusch D."/>
            <person name="Podicherti R."/>
            <person name="Tsui H.-C.T."/>
            <person name="Winkler M.E."/>
        </authorList>
    </citation>
    <scope>NUCLEOTIDE SEQUENCE</scope>
</reference>
<dbReference type="EMBL" id="UINC01111581">
    <property type="protein sequence ID" value="SVC79906.1"/>
    <property type="molecule type" value="Genomic_DNA"/>
</dbReference>
<name>A0A382Q3A7_9ZZZZ</name>
<dbReference type="Gene3D" id="2.60.120.260">
    <property type="entry name" value="Galactose-binding domain-like"/>
    <property type="match status" value="1"/>
</dbReference>
<protein>
    <submittedName>
        <fullName evidence="1">Uncharacterized protein</fullName>
    </submittedName>
</protein>
<evidence type="ECO:0000313" key="1">
    <source>
        <dbReference type="EMBL" id="SVC79906.1"/>
    </source>
</evidence>
<accession>A0A382Q3A7</accession>
<gene>
    <name evidence="1" type="ORF">METZ01_LOCUS332760</name>
</gene>
<dbReference type="AlphaFoldDB" id="A0A382Q3A7"/>
<proteinExistence type="predicted"/>
<organism evidence="1">
    <name type="scientific">marine metagenome</name>
    <dbReference type="NCBI Taxonomy" id="408172"/>
    <lineage>
        <taxon>unclassified sequences</taxon>
        <taxon>metagenomes</taxon>
        <taxon>ecological metagenomes</taxon>
    </lineage>
</organism>
<feature type="non-terminal residue" evidence="1">
    <location>
        <position position="1"/>
    </location>
</feature>
<feature type="non-terminal residue" evidence="1">
    <location>
        <position position="336"/>
    </location>
</feature>